<dbReference type="HAMAP" id="MF_01411">
    <property type="entry name" value="LPS_assembly_LptD"/>
    <property type="match status" value="1"/>
</dbReference>
<dbReference type="Pfam" id="PF03968">
    <property type="entry name" value="LptD_N"/>
    <property type="match status" value="1"/>
</dbReference>
<evidence type="ECO:0000259" key="6">
    <source>
        <dbReference type="Pfam" id="PF04453"/>
    </source>
</evidence>
<feature type="domain" description="LptD C-terminal" evidence="6">
    <location>
        <begin position="337"/>
        <end position="752"/>
    </location>
</feature>
<comment type="similarity">
    <text evidence="4">Belongs to the LptD family.</text>
</comment>
<dbReference type="PANTHER" id="PTHR30189:SF1">
    <property type="entry name" value="LPS-ASSEMBLY PROTEIN LPTD"/>
    <property type="match status" value="1"/>
</dbReference>
<comment type="subunit">
    <text evidence="4">Component of the lipopolysaccharide transport and assembly complex. Interacts with LptE and LptA.</text>
</comment>
<evidence type="ECO:0000256" key="2">
    <source>
        <dbReference type="ARBA" id="ARBA00023136"/>
    </source>
</evidence>
<dbReference type="AlphaFoldDB" id="A0A2K8KKZ5"/>
<evidence type="ECO:0000313" key="7">
    <source>
        <dbReference type="EMBL" id="ATX75623.1"/>
    </source>
</evidence>
<dbReference type="Gene3D" id="2.60.450.10">
    <property type="entry name" value="Lipopolysaccharide (LPS) transport protein A like domain"/>
    <property type="match status" value="1"/>
</dbReference>
<dbReference type="InterPro" id="IPR005653">
    <property type="entry name" value="OstA-like_N"/>
</dbReference>
<dbReference type="Pfam" id="PF04453">
    <property type="entry name" value="LptD"/>
    <property type="match status" value="1"/>
</dbReference>
<keyword evidence="8" id="KW-1185">Reference proteome</keyword>
<dbReference type="Proteomes" id="UP000229757">
    <property type="component" value="Chromosome"/>
</dbReference>
<dbReference type="KEGG" id="rfo:REIFOR_00451"/>
<keyword evidence="1 4" id="KW-0732">Signal</keyword>
<dbReference type="GO" id="GO:0015920">
    <property type="term" value="P:lipopolysaccharide transport"/>
    <property type="evidence" value="ECO:0007669"/>
    <property type="project" value="InterPro"/>
</dbReference>
<comment type="function">
    <text evidence="4">Together with LptE, is involved in the assembly of lipopolysaccharide (LPS) at the surface of the outer membrane.</text>
</comment>
<evidence type="ECO:0000256" key="4">
    <source>
        <dbReference type="HAMAP-Rule" id="MF_01411"/>
    </source>
</evidence>
<organism evidence="7 8">
    <name type="scientific">Reinekea forsetii</name>
    <dbReference type="NCBI Taxonomy" id="1336806"/>
    <lineage>
        <taxon>Bacteria</taxon>
        <taxon>Pseudomonadati</taxon>
        <taxon>Pseudomonadota</taxon>
        <taxon>Gammaproteobacteria</taxon>
        <taxon>Oceanospirillales</taxon>
        <taxon>Saccharospirillaceae</taxon>
        <taxon>Reinekea</taxon>
    </lineage>
</organism>
<dbReference type="EMBL" id="CP011797">
    <property type="protein sequence ID" value="ATX75623.1"/>
    <property type="molecule type" value="Genomic_DNA"/>
</dbReference>
<evidence type="ECO:0000259" key="5">
    <source>
        <dbReference type="Pfam" id="PF03968"/>
    </source>
</evidence>
<evidence type="ECO:0000256" key="1">
    <source>
        <dbReference type="ARBA" id="ARBA00022729"/>
    </source>
</evidence>
<dbReference type="GO" id="GO:1990351">
    <property type="term" value="C:transporter complex"/>
    <property type="evidence" value="ECO:0007669"/>
    <property type="project" value="TreeGrafter"/>
</dbReference>
<dbReference type="InterPro" id="IPR007543">
    <property type="entry name" value="LptD_C"/>
</dbReference>
<keyword evidence="2 4" id="KW-0472">Membrane</keyword>
<feature type="domain" description="Organic solvent tolerance-like N-terminal" evidence="5">
    <location>
        <begin position="95"/>
        <end position="220"/>
    </location>
</feature>
<dbReference type="GO" id="GO:0043165">
    <property type="term" value="P:Gram-negative-bacterium-type cell outer membrane assembly"/>
    <property type="evidence" value="ECO:0007669"/>
    <property type="project" value="UniProtKB-UniRule"/>
</dbReference>
<dbReference type="GO" id="GO:0009279">
    <property type="term" value="C:cell outer membrane"/>
    <property type="evidence" value="ECO:0007669"/>
    <property type="project" value="UniProtKB-SubCell"/>
</dbReference>
<dbReference type="PANTHER" id="PTHR30189">
    <property type="entry name" value="LPS-ASSEMBLY PROTEIN"/>
    <property type="match status" value="1"/>
</dbReference>
<evidence type="ECO:0000313" key="8">
    <source>
        <dbReference type="Proteomes" id="UP000229757"/>
    </source>
</evidence>
<dbReference type="InterPro" id="IPR020889">
    <property type="entry name" value="LipoPS_assembly_LptD"/>
</dbReference>
<proteinExistence type="inferred from homology"/>
<protein>
    <recommendedName>
        <fullName evidence="4">LPS-assembly protein LptD</fullName>
    </recommendedName>
</protein>
<accession>A0A2K8KKZ5</accession>
<reference evidence="7 8" key="1">
    <citation type="journal article" date="2017" name="Environ. Microbiol.">
        <title>Genomic and physiological analyses of 'Reinekea forsetii' reveal a versatile opportunistic lifestyle during spring algae blooms.</title>
        <authorList>
            <person name="Avci B."/>
            <person name="Hahnke R.L."/>
            <person name="Chafee M."/>
            <person name="Fischer T."/>
            <person name="Gruber-Vodicka H."/>
            <person name="Tegetmeyer H.E."/>
            <person name="Harder J."/>
            <person name="Fuchs B.M."/>
            <person name="Amann R.I."/>
            <person name="Teeling H."/>
        </authorList>
    </citation>
    <scope>NUCLEOTIDE SEQUENCE [LARGE SCALE GENOMIC DNA]</scope>
    <source>
        <strain evidence="7 8">Hel1_31_D35</strain>
    </source>
</reference>
<comment type="subcellular location">
    <subcellularLocation>
        <location evidence="4">Cell outer membrane</location>
    </subcellularLocation>
</comment>
<gene>
    <name evidence="4" type="primary">lptD</name>
    <name evidence="7" type="ORF">REIFOR_00451</name>
</gene>
<dbReference type="InterPro" id="IPR050218">
    <property type="entry name" value="LptD"/>
</dbReference>
<evidence type="ECO:0000256" key="3">
    <source>
        <dbReference type="ARBA" id="ARBA00023237"/>
    </source>
</evidence>
<comment type="caution">
    <text evidence="4">Lacks conserved residue(s) required for the propagation of feature annotation.</text>
</comment>
<keyword evidence="3 4" id="KW-0998">Cell outer membrane</keyword>
<sequence>MRLAAKFVIITRFKHPVTDVTLYPVNKICLIAGLLSFGHAAAETVTLVDWQPWDAMSAADQWGVAPYCPGGYVAPPSDAPVMEPGDSHFQFDRAIRQSDQQTTFDGNVIIHGRNQRANANQAVYSPNEATSRLDGDVIIRTPEMVLSGANAEIDLQTDAAQLNNAQFALYQRDLHGSADEIRRTEANRVVAKRLSFTRCAPSSNAWRLRSGKLTINNDTGIAAAWNSRLEIQRLPVLYIPYISFPVNGQARTGVLIPTFGTGYSQPYYLNLASNVDDTVTLDYQPLYGLLLNNEFRFLTERHNGISDWGYQLATPTDSTVATEADSTLVEPVSDLSRWSLAHKQSGALTDTLGYDFSARWVSDQNYDPTFKPGAAQVTQQVANFALNQQIGTRSNGLKLAYTQPVIDSAEKFQTLDSTLTTAKAGNSAQLLYQTQQPFDQVTKPVSASDYELIKQPELSLVHKSAWQTLGLQSSERFSYGLFTRALPAAQQTLLLDNALTTALAATPAGDPLPTLAEAALVDDTLALADQSHRFHGALALTRPFDAGWGYFRPSVEGFATAYDIDNDLGYDLKAAYGGDNINQLAWRASLDQGLKLSLRGQHWQQTLKPRLYYAYAPLTEQAAPILDSTETTTFTLFSPSRYSSVDRIGDLSRLSTSLSYDLNWTGDDRLVLNLTAQKGIKLAQERLLTTGVADIDADWQPEYSDWLGSSELNLSRDLSLTASASVAHEWDQLNLFALAANYRPSGQAFMQLSADKAVIDSELTHSLNAGAYVPILQNVALIGYAQAQTTDLDPQWSDFRVQQVLYGIDYDNCCWNIRLAALEVTDIDDESVSLFPLLVERRYFFEFTLKGLAAGAGTIEDILNRLDFGYSGKLFNYR</sequence>
<name>A0A2K8KKZ5_9GAMM</name>